<gene>
    <name evidence="1" type="ORF">BN4615_P1874</name>
</gene>
<dbReference type="AlphaFoldDB" id="A0A1M4E0N3"/>
<name>A0A1M4E0N3_9ACTN</name>
<evidence type="ECO:0000313" key="1">
    <source>
        <dbReference type="EMBL" id="SBO92360.1"/>
    </source>
</evidence>
<protein>
    <submittedName>
        <fullName evidence="1">Uncharacterized protein</fullName>
    </submittedName>
</protein>
<proteinExistence type="predicted"/>
<dbReference type="EMBL" id="LT559118">
    <property type="protein sequence ID" value="SBO92360.1"/>
    <property type="molecule type" value="Genomic_DNA"/>
</dbReference>
<reference evidence="1" key="1">
    <citation type="submission" date="2016-04" db="EMBL/GenBank/DDBJ databases">
        <authorList>
            <person name="Evans L.H."/>
            <person name="Alamgir A."/>
            <person name="Owens N."/>
            <person name="Weber N.D."/>
            <person name="Virtaneva K."/>
            <person name="Barbian K."/>
            <person name="Babar A."/>
            <person name="Rosenke K."/>
        </authorList>
    </citation>
    <scope>NUCLEOTIDE SEQUENCE</scope>
    <source>
        <strain evidence="1">Nono1</strain>
    </source>
</reference>
<organism evidence="1">
    <name type="scientific">Nonomuraea gerenzanensis</name>
    <dbReference type="NCBI Taxonomy" id="93944"/>
    <lineage>
        <taxon>Bacteria</taxon>
        <taxon>Bacillati</taxon>
        <taxon>Actinomycetota</taxon>
        <taxon>Actinomycetes</taxon>
        <taxon>Streptosporangiales</taxon>
        <taxon>Streptosporangiaceae</taxon>
        <taxon>Nonomuraea</taxon>
    </lineage>
</organism>
<accession>A0A1M4E0N3</accession>
<sequence length="49" mass="5290">MIAADWYGAYPEQQTSPAAQRLEAPLSQLSAKDLDLVEGIVRRLADGSS</sequence>